<evidence type="ECO:0000313" key="1">
    <source>
        <dbReference type="EMBL" id="KAI0031039.1"/>
    </source>
</evidence>
<feature type="non-terminal residue" evidence="1">
    <location>
        <position position="1136"/>
    </location>
</feature>
<keyword evidence="2" id="KW-1185">Reference proteome</keyword>
<dbReference type="EMBL" id="MU273595">
    <property type="protein sequence ID" value="KAI0031039.1"/>
    <property type="molecule type" value="Genomic_DNA"/>
</dbReference>
<accession>A0ACB8QGU0</accession>
<feature type="non-terminal residue" evidence="1">
    <location>
        <position position="1"/>
    </location>
</feature>
<proteinExistence type="predicted"/>
<evidence type="ECO:0000313" key="2">
    <source>
        <dbReference type="Proteomes" id="UP000814128"/>
    </source>
</evidence>
<comment type="caution">
    <text evidence="1">The sequence shown here is derived from an EMBL/GenBank/DDBJ whole genome shotgun (WGS) entry which is preliminary data.</text>
</comment>
<reference evidence="1" key="1">
    <citation type="submission" date="2021-02" db="EMBL/GenBank/DDBJ databases">
        <authorList>
            <consortium name="DOE Joint Genome Institute"/>
            <person name="Ahrendt S."/>
            <person name="Looney B.P."/>
            <person name="Miyauchi S."/>
            <person name="Morin E."/>
            <person name="Drula E."/>
            <person name="Courty P.E."/>
            <person name="Chicoki N."/>
            <person name="Fauchery L."/>
            <person name="Kohler A."/>
            <person name="Kuo A."/>
            <person name="Labutti K."/>
            <person name="Pangilinan J."/>
            <person name="Lipzen A."/>
            <person name="Riley R."/>
            <person name="Andreopoulos W."/>
            <person name="He G."/>
            <person name="Johnson J."/>
            <person name="Barry K.W."/>
            <person name="Grigoriev I.V."/>
            <person name="Nagy L."/>
            <person name="Hibbett D."/>
            <person name="Henrissat B."/>
            <person name="Matheny P.B."/>
            <person name="Labbe J."/>
            <person name="Martin F."/>
        </authorList>
    </citation>
    <scope>NUCLEOTIDE SEQUENCE</scope>
    <source>
        <strain evidence="1">EC-137</strain>
    </source>
</reference>
<sequence length="1136" mass="124585">ISGRSADEETRWWDPAAAPARALRPGSGVLAVALAERAHNPEHTLYAVQVECPRSTHASRPSTSSEPPEAAVDPSPPPPPPPNVPMDAELRAALPHPDALYCRKHNGWALLTITSSGTPPPLAPAFLAANPAVVVPHRAAPASCVDSRTDATHHFHVFERAVAGLPDDDPLLDLSVCCQCSTRVLCSDVVPGVVPVRLLDELMREKAGAPPPALARVPETAVLVAVETIINVIHNRLFRNEARSLPVTRPTFQRKLGWNRTIQAIFTSLGFKVEESDNGLALVPPSVDPDSPARAKLIRAWIELSAWAADWAIRFRACPYGQRADSARETYQRALGAHPDQSTSPSSPRQQPRARCDPARTHVHFTALYTLFEALAAVEAPGTETLQTVILDERTRGRWTLANRHHAARVLGFGRDGELGFELDPDVDDAFVMRAAREVIQRARGSEAAVRDVADALRVVGEARGSAVLRAAAERRAMAPEKAYALLGAEEGAVDDGLLITVFRVGVEDQPAQAAKLREALEVIAEYRDSERLRAFLKSGEDPGDAPPPTRRDWPRGLNQLGNTCYLNSLLQYFYTIRELRGALVDTGGRLGAEKAGAEGKAEGSKGKDEATEEELARTRVGGRRISRREIRRSQRFVQQLADLFFQMQCADNAAVTPTLELAKLALVSHRDDAEEDEEAERAGGAGTDSDATLVDDGDTAMALDDARAPEREPDDSMPAIAAVPTIVRVDSPVSSTEQRERGRRDVETPDREGLELPRSHRDVITPDRGAHDTATPDCAAVKAGPPPLPPRKVSSAGGMLFGRQHDLTECMDNCIFQIETALLKFGGMAEAEDDKTSLVKRLFYGNRKQRIVHEADVSGRQPTVHEREDPFFQLPINVSDEGYDLYDGLAGYFADAAIELEGRPARMETSIADLPPILQIQLQRAQFDRETLQSFKSQAYVRFGETLFMDRFLDGVGAEKRERSKAIQAELGACRDRIQQLTTGKLAPYEPALASTAEFLQHVDGLDIPELDDTLIANLVSEQDALTSELAATRARAGELERALEELWDAERTAEYELTSVFIHRGASPSFGHYFFYSRHLPEKPDEWFKYNDSEVSVVPKAEVLADTTGQTANPYMLVYVRKGADMIDTVDRID</sequence>
<organism evidence="1 2">
    <name type="scientific">Vararia minispora EC-137</name>
    <dbReference type="NCBI Taxonomy" id="1314806"/>
    <lineage>
        <taxon>Eukaryota</taxon>
        <taxon>Fungi</taxon>
        <taxon>Dikarya</taxon>
        <taxon>Basidiomycota</taxon>
        <taxon>Agaricomycotina</taxon>
        <taxon>Agaricomycetes</taxon>
        <taxon>Russulales</taxon>
        <taxon>Lachnocladiaceae</taxon>
        <taxon>Vararia</taxon>
    </lineage>
</organism>
<dbReference type="Proteomes" id="UP000814128">
    <property type="component" value="Unassembled WGS sequence"/>
</dbReference>
<protein>
    <submittedName>
        <fullName evidence="1">Uncharacterized protein</fullName>
    </submittedName>
</protein>
<name>A0ACB8QGU0_9AGAM</name>
<gene>
    <name evidence="1" type="ORF">K488DRAFT_25458</name>
</gene>
<reference evidence="1" key="2">
    <citation type="journal article" date="2022" name="New Phytol.">
        <title>Evolutionary transition to the ectomycorrhizal habit in the genomes of a hyperdiverse lineage of mushroom-forming fungi.</title>
        <authorList>
            <person name="Looney B."/>
            <person name="Miyauchi S."/>
            <person name="Morin E."/>
            <person name="Drula E."/>
            <person name="Courty P.E."/>
            <person name="Kohler A."/>
            <person name="Kuo A."/>
            <person name="LaButti K."/>
            <person name="Pangilinan J."/>
            <person name="Lipzen A."/>
            <person name="Riley R."/>
            <person name="Andreopoulos W."/>
            <person name="He G."/>
            <person name="Johnson J."/>
            <person name="Nolan M."/>
            <person name="Tritt A."/>
            <person name="Barry K.W."/>
            <person name="Grigoriev I.V."/>
            <person name="Nagy L.G."/>
            <person name="Hibbett D."/>
            <person name="Henrissat B."/>
            <person name="Matheny P.B."/>
            <person name="Labbe J."/>
            <person name="Martin F.M."/>
        </authorList>
    </citation>
    <scope>NUCLEOTIDE SEQUENCE</scope>
    <source>
        <strain evidence="1">EC-137</strain>
    </source>
</reference>